<dbReference type="EMBL" id="JAVRBK010000002">
    <property type="protein sequence ID" value="KAK5647778.1"/>
    <property type="molecule type" value="Genomic_DNA"/>
</dbReference>
<gene>
    <name evidence="2" type="ORF">RI129_002670</name>
</gene>
<proteinExistence type="predicted"/>
<comment type="caution">
    <text evidence="2">The sequence shown here is derived from an EMBL/GenBank/DDBJ whole genome shotgun (WGS) entry which is preliminary data.</text>
</comment>
<evidence type="ECO:0000313" key="2">
    <source>
        <dbReference type="EMBL" id="KAK5647778.1"/>
    </source>
</evidence>
<accession>A0AAN7VNE6</accession>
<feature type="compositionally biased region" description="Basic residues" evidence="1">
    <location>
        <begin position="366"/>
        <end position="380"/>
    </location>
</feature>
<keyword evidence="3" id="KW-1185">Reference proteome</keyword>
<sequence>MATLEKQKGTPTPLNEGGVSGAPKNATMNPEKRILPRFWIVKKEEGDFFKDSPFAIYQQLFGFVGETKMIRKIKEGLLIETASAAQASRLESIKKLGQTPVTVTPHDKLNQSRGVITCRDLLNCTVEEIVEGMSSQNVIEARRIKTRRNGTLEDTASLILTFNKLTIPQKVKAGFHSLPVRLYIPDPIRCFKCQAFGHTTLRCNNAAVCACGKQPHEDVPCNTPFTCVNCKGDHSSRSKNCPTYKTEKAIQEIKTRENLPYHEAKKKVVIATPAQGVSYAETTTSTAKQSAGLYKEVASQLLPLVKEIVQRELEALRSVVMPPPRSRMIETPVVELKSAPIEKRKQSDRTPSPLGEESDSSQSSQKGKRGWPKGKPRKIHKVQDTDVDVNIDVVDQ</sequence>
<feature type="compositionally biased region" description="Acidic residues" evidence="1">
    <location>
        <begin position="385"/>
        <end position="396"/>
    </location>
</feature>
<name>A0AAN7VNE6_9COLE</name>
<dbReference type="AlphaFoldDB" id="A0AAN7VNE6"/>
<evidence type="ECO:0008006" key="4">
    <source>
        <dbReference type="Google" id="ProtNLM"/>
    </source>
</evidence>
<protein>
    <recommendedName>
        <fullName evidence="4">Gag-like protein</fullName>
    </recommendedName>
</protein>
<evidence type="ECO:0000256" key="1">
    <source>
        <dbReference type="SAM" id="MobiDB-lite"/>
    </source>
</evidence>
<feature type="region of interest" description="Disordered" evidence="1">
    <location>
        <begin position="1"/>
        <end position="28"/>
    </location>
</feature>
<evidence type="ECO:0000313" key="3">
    <source>
        <dbReference type="Proteomes" id="UP001329430"/>
    </source>
</evidence>
<feature type="region of interest" description="Disordered" evidence="1">
    <location>
        <begin position="330"/>
        <end position="396"/>
    </location>
</feature>
<dbReference type="Proteomes" id="UP001329430">
    <property type="component" value="Chromosome 2"/>
</dbReference>
<reference evidence="2 3" key="1">
    <citation type="journal article" date="2024" name="Insects">
        <title>An Improved Chromosome-Level Genome Assembly of the Firefly Pyrocoelia pectoralis.</title>
        <authorList>
            <person name="Fu X."/>
            <person name="Meyer-Rochow V.B."/>
            <person name="Ballantyne L."/>
            <person name="Zhu X."/>
        </authorList>
    </citation>
    <scope>NUCLEOTIDE SEQUENCE [LARGE SCALE GENOMIC DNA]</scope>
    <source>
        <strain evidence="2">XCY_ONT2</strain>
    </source>
</reference>
<organism evidence="2 3">
    <name type="scientific">Pyrocoelia pectoralis</name>
    <dbReference type="NCBI Taxonomy" id="417401"/>
    <lineage>
        <taxon>Eukaryota</taxon>
        <taxon>Metazoa</taxon>
        <taxon>Ecdysozoa</taxon>
        <taxon>Arthropoda</taxon>
        <taxon>Hexapoda</taxon>
        <taxon>Insecta</taxon>
        <taxon>Pterygota</taxon>
        <taxon>Neoptera</taxon>
        <taxon>Endopterygota</taxon>
        <taxon>Coleoptera</taxon>
        <taxon>Polyphaga</taxon>
        <taxon>Elateriformia</taxon>
        <taxon>Elateroidea</taxon>
        <taxon>Lampyridae</taxon>
        <taxon>Lampyrinae</taxon>
        <taxon>Pyrocoelia</taxon>
    </lineage>
</organism>